<dbReference type="KEGG" id="rpc:RPC_4173"/>
<dbReference type="NCBIfam" id="TIGR01552">
    <property type="entry name" value="phd_fam"/>
    <property type="match status" value="1"/>
</dbReference>
<proteinExistence type="inferred from homology"/>
<evidence type="ECO:0000256" key="1">
    <source>
        <dbReference type="ARBA" id="ARBA00009981"/>
    </source>
</evidence>
<evidence type="ECO:0000313" key="2">
    <source>
        <dbReference type="EMBL" id="ABD89698.1"/>
    </source>
</evidence>
<comment type="similarity">
    <text evidence="1">Belongs to the phD/YefM antitoxin family.</text>
</comment>
<dbReference type="OrthoDB" id="557859at2"/>
<dbReference type="RefSeq" id="WP_011474579.1">
    <property type="nucleotide sequence ID" value="NC_007925.1"/>
</dbReference>
<dbReference type="eggNOG" id="ENOG503186F">
    <property type="taxonomic scope" value="Bacteria"/>
</dbReference>
<dbReference type="SUPFAM" id="SSF143120">
    <property type="entry name" value="YefM-like"/>
    <property type="match status" value="1"/>
</dbReference>
<dbReference type="HOGENOM" id="CLU_2357868_0_0_5"/>
<dbReference type="InterPro" id="IPR036165">
    <property type="entry name" value="YefM-like_sf"/>
</dbReference>
<organism evidence="2">
    <name type="scientific">Rhodopseudomonas palustris (strain BisB18)</name>
    <dbReference type="NCBI Taxonomy" id="316056"/>
    <lineage>
        <taxon>Bacteria</taxon>
        <taxon>Pseudomonadati</taxon>
        <taxon>Pseudomonadota</taxon>
        <taxon>Alphaproteobacteria</taxon>
        <taxon>Hyphomicrobiales</taxon>
        <taxon>Nitrobacteraceae</taxon>
        <taxon>Rhodopseudomonas</taxon>
    </lineage>
</organism>
<accession>Q20YT8</accession>
<dbReference type="AlphaFoldDB" id="Q20YT8"/>
<dbReference type="EMBL" id="CP000301">
    <property type="protein sequence ID" value="ABD89698.1"/>
    <property type="molecule type" value="Genomic_DNA"/>
</dbReference>
<name>Q20YT8_RHOPB</name>
<gene>
    <name evidence="2" type="ordered locus">RPC_4173</name>
</gene>
<reference evidence="2" key="1">
    <citation type="submission" date="2006-03" db="EMBL/GenBank/DDBJ databases">
        <title>Complete sequence of Rhodopseudomonas palustris BisB18.</title>
        <authorList>
            <consortium name="US DOE Joint Genome Institute"/>
            <person name="Copeland A."/>
            <person name="Lucas S."/>
            <person name="Lapidus A."/>
            <person name="Barry K."/>
            <person name="Detter J.C."/>
            <person name="Glavina del Rio T."/>
            <person name="Hammon N."/>
            <person name="Israni S."/>
            <person name="Dalin E."/>
            <person name="Tice H."/>
            <person name="Pitluck S."/>
            <person name="Chain P."/>
            <person name="Malfatti S."/>
            <person name="Shin M."/>
            <person name="Vergez L."/>
            <person name="Schmutz J."/>
            <person name="Larimer F."/>
            <person name="Land M."/>
            <person name="Hauser L."/>
            <person name="Pelletier D.A."/>
            <person name="Kyrpides N."/>
            <person name="Anderson I."/>
            <person name="Oda Y."/>
            <person name="Harwood C.S."/>
            <person name="Richardson P."/>
        </authorList>
    </citation>
    <scope>NUCLEOTIDE SEQUENCE [LARGE SCALE GENOMIC DNA]</scope>
    <source>
        <strain evidence="2">BisB18</strain>
    </source>
</reference>
<sequence length="96" mass="10427">MRSVGLKTLKNKLSEYVRIAAGGETVLVTDRDRVVAEIGPPNPARSSMPSDALLLDAVRNGWLTPSIIIGRGPPPRNPVMTVDTLLNELHSDRADR</sequence>
<dbReference type="Gene3D" id="3.40.1620.10">
    <property type="entry name" value="YefM-like domain"/>
    <property type="match status" value="1"/>
</dbReference>
<protein>
    <submittedName>
        <fullName evidence="2">Prevent-host-death protein</fullName>
    </submittedName>
</protein>